<keyword evidence="3" id="KW-1185">Reference proteome</keyword>
<sequence>MSLRPAAPAPASAAPDRRSGWAPTAAALATALAAAAVLALPGPARAQATTAAAPSAAPAKGAQAERKGRPTPARRGKLRLTGGVGSIEGSAGGGIVPWALIGTYANGTGLGVSSHLSRVHTRDYGLTAYGAAIGYGDRAELSIGRQVFDTGGTGAALGVPGAQLKQNILGLKLRVAGEAILDSDRWVPQTSIGLQIKELDAGGLAGTLQALGARRSGIDAYVSASKLFLAQGLLVNGTLRATRANQGGLLGFGATGQRRYRLVPEIAVAWLLRPDLAIGFEYRDKPDNLNPGPLGNGLREDAWKDVFVAWAPNKNFSLTAAYVDLGVIVPAVVPRRQTGGYVSAQVSY</sequence>
<feature type="region of interest" description="Disordered" evidence="1">
    <location>
        <begin position="1"/>
        <end position="20"/>
    </location>
</feature>
<reference evidence="2 3" key="2">
    <citation type="journal article" date="2016" name="Science">
        <title>A bacterium that degrades and assimilates poly(ethylene terephthalate).</title>
        <authorList>
            <person name="Yoshida S."/>
            <person name="Hiraga K."/>
            <person name="Takehana T."/>
            <person name="Taniguchi I."/>
            <person name="Yamaji H."/>
            <person name="Maeda Y."/>
            <person name="Toyohara K."/>
            <person name="Miyamoto K."/>
            <person name="Kimura Y."/>
            <person name="Oda K."/>
        </authorList>
    </citation>
    <scope>NUCLEOTIDE SEQUENCE [LARGE SCALE GENOMIC DNA]</scope>
    <source>
        <strain evidence="3">NBRC 110686 / TISTR 2288 / 201-F6</strain>
    </source>
</reference>
<organism evidence="2 3">
    <name type="scientific">Piscinibacter sakaiensis</name>
    <name type="common">Ideonella sakaiensis</name>
    <dbReference type="NCBI Taxonomy" id="1547922"/>
    <lineage>
        <taxon>Bacteria</taxon>
        <taxon>Pseudomonadati</taxon>
        <taxon>Pseudomonadota</taxon>
        <taxon>Betaproteobacteria</taxon>
        <taxon>Burkholderiales</taxon>
        <taxon>Sphaerotilaceae</taxon>
        <taxon>Piscinibacter</taxon>
    </lineage>
</organism>
<evidence type="ECO:0000313" key="3">
    <source>
        <dbReference type="Proteomes" id="UP000037660"/>
    </source>
</evidence>
<evidence type="ECO:0008006" key="4">
    <source>
        <dbReference type="Google" id="ProtNLM"/>
    </source>
</evidence>
<comment type="caution">
    <text evidence="2">The sequence shown here is derived from an EMBL/GenBank/DDBJ whole genome shotgun (WGS) entry which is preliminary data.</text>
</comment>
<dbReference type="RefSeq" id="WP_082367708.1">
    <property type="nucleotide sequence ID" value="NZ_BBYR01000002.1"/>
</dbReference>
<feature type="region of interest" description="Disordered" evidence="1">
    <location>
        <begin position="49"/>
        <end position="81"/>
    </location>
</feature>
<protein>
    <recommendedName>
        <fullName evidence="4">DUF3034 family protein</fullName>
    </recommendedName>
</protein>
<proteinExistence type="predicted"/>
<dbReference type="InterPro" id="IPR006311">
    <property type="entry name" value="TAT_signal"/>
</dbReference>
<dbReference type="Proteomes" id="UP000037660">
    <property type="component" value="Unassembled WGS sequence"/>
</dbReference>
<evidence type="ECO:0000313" key="2">
    <source>
        <dbReference type="EMBL" id="GAP33745.1"/>
    </source>
</evidence>
<name>A0A0K8NUW2_PISS1</name>
<dbReference type="Pfam" id="PF11231">
    <property type="entry name" value="DUF3034"/>
    <property type="match status" value="1"/>
</dbReference>
<accession>A0A0K8NUW2</accession>
<feature type="compositionally biased region" description="Low complexity" evidence="1">
    <location>
        <begin position="49"/>
        <end position="62"/>
    </location>
</feature>
<reference evidence="3" key="1">
    <citation type="submission" date="2015-07" db="EMBL/GenBank/DDBJ databases">
        <title>Discovery of a poly(ethylene terephthalate assimilation.</title>
        <authorList>
            <person name="Yoshida S."/>
            <person name="Hiraga K."/>
            <person name="Takehana T."/>
            <person name="Taniguchi I."/>
            <person name="Yamaji H."/>
            <person name="Maeda Y."/>
            <person name="Toyohara K."/>
            <person name="Miyamoto K."/>
            <person name="Kimura Y."/>
            <person name="Oda K."/>
        </authorList>
    </citation>
    <scope>NUCLEOTIDE SEQUENCE [LARGE SCALE GENOMIC DNA]</scope>
    <source>
        <strain evidence="3">NBRC 110686 / TISTR 2288 / 201-F6</strain>
    </source>
</reference>
<dbReference type="InterPro" id="IPR021393">
    <property type="entry name" value="DUF3034"/>
</dbReference>
<feature type="compositionally biased region" description="Low complexity" evidence="1">
    <location>
        <begin position="1"/>
        <end position="14"/>
    </location>
</feature>
<dbReference type="AlphaFoldDB" id="A0A0K8NUW2"/>
<gene>
    <name evidence="2" type="ORF">ISF6_1000</name>
</gene>
<dbReference type="STRING" id="1547922.ISF6_1000"/>
<dbReference type="PROSITE" id="PS51318">
    <property type="entry name" value="TAT"/>
    <property type="match status" value="1"/>
</dbReference>
<evidence type="ECO:0000256" key="1">
    <source>
        <dbReference type="SAM" id="MobiDB-lite"/>
    </source>
</evidence>
<dbReference type="EMBL" id="BBYR01000002">
    <property type="protein sequence ID" value="GAP33745.1"/>
    <property type="molecule type" value="Genomic_DNA"/>
</dbReference>